<dbReference type="GO" id="GO:0003964">
    <property type="term" value="F:RNA-directed DNA polymerase activity"/>
    <property type="evidence" value="ECO:0007669"/>
    <property type="project" value="UniProtKB-KW"/>
</dbReference>
<organism evidence="2">
    <name type="scientific">Tanacetum cinerariifolium</name>
    <name type="common">Dalmatian daisy</name>
    <name type="synonym">Chrysanthemum cinerariifolium</name>
    <dbReference type="NCBI Taxonomy" id="118510"/>
    <lineage>
        <taxon>Eukaryota</taxon>
        <taxon>Viridiplantae</taxon>
        <taxon>Streptophyta</taxon>
        <taxon>Embryophyta</taxon>
        <taxon>Tracheophyta</taxon>
        <taxon>Spermatophyta</taxon>
        <taxon>Magnoliopsida</taxon>
        <taxon>eudicotyledons</taxon>
        <taxon>Gunneridae</taxon>
        <taxon>Pentapetalae</taxon>
        <taxon>asterids</taxon>
        <taxon>campanulids</taxon>
        <taxon>Asterales</taxon>
        <taxon>Asteraceae</taxon>
        <taxon>Asteroideae</taxon>
        <taxon>Anthemideae</taxon>
        <taxon>Anthemidinae</taxon>
        <taxon>Tanacetum</taxon>
    </lineage>
</organism>
<evidence type="ECO:0000256" key="1">
    <source>
        <dbReference type="SAM" id="MobiDB-lite"/>
    </source>
</evidence>
<accession>A0A6L2JNP1</accession>
<keyword evidence="2" id="KW-0548">Nucleotidyltransferase</keyword>
<protein>
    <submittedName>
        <fullName evidence="2">Reverse transcriptase domain-containing protein</fullName>
    </submittedName>
</protein>
<feature type="region of interest" description="Disordered" evidence="1">
    <location>
        <begin position="58"/>
        <end position="89"/>
    </location>
</feature>
<reference evidence="2" key="1">
    <citation type="journal article" date="2019" name="Sci. Rep.">
        <title>Draft genome of Tanacetum cinerariifolium, the natural source of mosquito coil.</title>
        <authorList>
            <person name="Yamashiro T."/>
            <person name="Shiraishi A."/>
            <person name="Satake H."/>
            <person name="Nakayama K."/>
        </authorList>
    </citation>
    <scope>NUCLEOTIDE SEQUENCE</scope>
</reference>
<dbReference type="PANTHER" id="PTHR33240">
    <property type="entry name" value="OS08G0508500 PROTEIN"/>
    <property type="match status" value="1"/>
</dbReference>
<proteinExistence type="predicted"/>
<evidence type="ECO:0000313" key="2">
    <source>
        <dbReference type="EMBL" id="GEU38711.1"/>
    </source>
</evidence>
<dbReference type="PANTHER" id="PTHR33240:SF15">
    <property type="entry name" value="GAG-PRO-LIKE PROTEIN"/>
    <property type="match status" value="1"/>
</dbReference>
<keyword evidence="2" id="KW-0695">RNA-directed DNA polymerase</keyword>
<gene>
    <name evidence="2" type="ORF">Tci_010689</name>
</gene>
<sequence length="533" mass="60749">MSRSTRPGRSPSVFSRLRKEESSSTRQGSRVSTTVFTWLGAKDKNIFTRLGENKRDIHSRLGSKVASRHKHTSDRRRASSVRSAKDPNHIRKKVRNLVQSYVTCSGERQMEIEEEWDAADRANRMRPTQTKERYLSESEKNRGRWKLDQEVEQQHTQIYGRDDERNDSFPSGRSGRCKSVEKDGSASMEHHETSHKPSFDNMLDFKNRHKPDKRQDRFTPLIKTLKEILEMETVRFKAPPPMSRPVEGQNKNKISEFHGDKGHSTDEYIHLRKQIEEVIKSRELWHLIKKLKQGCTKRKHAKAARKGEISSKEKATVIFMVQTWLRMTRQKVTQTFSTDQEISFPPLTSSDRQESPMVIEAEVKGHLIHRMYVDGGSASEVLYEHCFSRLCPEVKSRMTPATTSLLSLMVSLGDGEHSSSALMNFMVVRSPSPYNGIIGQPGLRKIQAVPSTSHRMLKFPVKQGIVALHSSTITPAECRMVVKAPNEPPHNEPITGEGIKVAIHTEYPEQTVTIGGSLSKKKRWNSAACSEIT</sequence>
<feature type="compositionally biased region" description="Basic and acidic residues" evidence="1">
    <location>
        <begin position="178"/>
        <end position="206"/>
    </location>
</feature>
<feature type="region of interest" description="Disordered" evidence="1">
    <location>
        <begin position="1"/>
        <end position="31"/>
    </location>
</feature>
<name>A0A6L2JNP1_TANCI</name>
<comment type="caution">
    <text evidence="2">The sequence shown here is derived from an EMBL/GenBank/DDBJ whole genome shotgun (WGS) entry which is preliminary data.</text>
</comment>
<feature type="compositionally biased region" description="Basic and acidic residues" evidence="1">
    <location>
        <begin position="121"/>
        <end position="153"/>
    </location>
</feature>
<feature type="region of interest" description="Disordered" evidence="1">
    <location>
        <begin position="121"/>
        <end position="213"/>
    </location>
</feature>
<keyword evidence="2" id="KW-0808">Transferase</keyword>
<dbReference type="EMBL" id="BKCJ010001085">
    <property type="protein sequence ID" value="GEU38711.1"/>
    <property type="molecule type" value="Genomic_DNA"/>
</dbReference>
<dbReference type="AlphaFoldDB" id="A0A6L2JNP1"/>